<organism evidence="2 3">
    <name type="scientific">Streptomyces olivaceus</name>
    <dbReference type="NCBI Taxonomy" id="47716"/>
    <lineage>
        <taxon>Bacteria</taxon>
        <taxon>Bacillati</taxon>
        <taxon>Actinomycetota</taxon>
        <taxon>Actinomycetes</taxon>
        <taxon>Kitasatosporales</taxon>
        <taxon>Streptomycetaceae</taxon>
        <taxon>Streptomyces</taxon>
    </lineage>
</organism>
<proteinExistence type="predicted"/>
<dbReference type="EMBL" id="JAHSTP010000001">
    <property type="protein sequence ID" value="MBZ6149674.1"/>
    <property type="molecule type" value="Genomic_DNA"/>
</dbReference>
<evidence type="ECO:0000256" key="1">
    <source>
        <dbReference type="SAM" id="MobiDB-lite"/>
    </source>
</evidence>
<feature type="region of interest" description="Disordered" evidence="1">
    <location>
        <begin position="63"/>
        <end position="92"/>
    </location>
</feature>
<evidence type="ECO:0000313" key="2">
    <source>
        <dbReference type="EMBL" id="MBZ6149674.1"/>
    </source>
</evidence>
<sequence length="92" mass="10140">MLDLTVRFLAWMLDICTPNPRGRHRLGSLPPLHFVPSPPLFTDILDGNASRLVRPYVLHPTERRRQHGAHLATSGSAGPKPFHGLSASAANR</sequence>
<comment type="caution">
    <text evidence="2">The sequence shown here is derived from an EMBL/GenBank/DDBJ whole genome shotgun (WGS) entry which is preliminary data.</text>
</comment>
<accession>A0ABS7VWK1</accession>
<keyword evidence="3" id="KW-1185">Reference proteome</keyword>
<name>A0ABS7VWK1_STROV</name>
<reference evidence="2 3" key="1">
    <citation type="submission" date="2021-06" db="EMBL/GenBank/DDBJ databases">
        <title>Ecological speciation of a Streptomyces species isolated from different habitats and geographic origins.</title>
        <authorList>
            <person name="Wang J."/>
        </authorList>
    </citation>
    <scope>NUCLEOTIDE SEQUENCE [LARGE SCALE GENOMIC DNA]</scope>
    <source>
        <strain evidence="2 3">FXJ8.012</strain>
    </source>
</reference>
<protein>
    <submittedName>
        <fullName evidence="2">Uncharacterized protein</fullName>
    </submittedName>
</protein>
<gene>
    <name evidence="2" type="ORF">KVH32_00615</name>
</gene>
<dbReference type="RefSeq" id="WP_123937945.1">
    <property type="nucleotide sequence ID" value="NZ_BNEG01000003.1"/>
</dbReference>
<evidence type="ECO:0000313" key="3">
    <source>
        <dbReference type="Proteomes" id="UP000758701"/>
    </source>
</evidence>
<dbReference type="Proteomes" id="UP000758701">
    <property type="component" value="Unassembled WGS sequence"/>
</dbReference>